<dbReference type="SUPFAM" id="SSF56784">
    <property type="entry name" value="HAD-like"/>
    <property type="match status" value="1"/>
</dbReference>
<dbReference type="InterPro" id="IPR006357">
    <property type="entry name" value="HAD-SF_hydro_IIA"/>
</dbReference>
<dbReference type="Pfam" id="PF13344">
    <property type="entry name" value="Hydrolase_6"/>
    <property type="match status" value="1"/>
</dbReference>
<organism evidence="1 2">
    <name type="scientific">Haloferax massiliensis</name>
    <dbReference type="NCBI Taxonomy" id="1476858"/>
    <lineage>
        <taxon>Archaea</taxon>
        <taxon>Methanobacteriati</taxon>
        <taxon>Methanobacteriota</taxon>
        <taxon>Stenosarchaea group</taxon>
        <taxon>Halobacteria</taxon>
        <taxon>Halobacteriales</taxon>
        <taxon>Haloferacaceae</taxon>
        <taxon>Haloferax</taxon>
    </lineage>
</organism>
<dbReference type="PANTHER" id="PTHR19288">
    <property type="entry name" value="4-NITROPHENYLPHOSPHATASE-RELATED"/>
    <property type="match status" value="1"/>
</dbReference>
<dbReference type="RefSeq" id="WP_089778200.1">
    <property type="nucleotide sequence ID" value="NZ_CABLRR010000002.1"/>
</dbReference>
<keyword evidence="1" id="KW-0378">Hydrolase</keyword>
<evidence type="ECO:0000313" key="2">
    <source>
        <dbReference type="Proteomes" id="UP000198902"/>
    </source>
</evidence>
<name>A0A0D6JQN5_9EURY</name>
<dbReference type="NCBIfam" id="TIGR01460">
    <property type="entry name" value="HAD-SF-IIA"/>
    <property type="match status" value="1"/>
</dbReference>
<dbReference type="OrthoDB" id="25155at2157"/>
<dbReference type="PANTHER" id="PTHR19288:SF46">
    <property type="entry name" value="HALOACID DEHALOGENASE-LIKE HYDROLASE DOMAIN-CONTAINING PROTEIN 2"/>
    <property type="match status" value="1"/>
</dbReference>
<dbReference type="GO" id="GO:0016791">
    <property type="term" value="F:phosphatase activity"/>
    <property type="evidence" value="ECO:0007669"/>
    <property type="project" value="TreeGrafter"/>
</dbReference>
<dbReference type="EMBL" id="CSTE01000002">
    <property type="protein sequence ID" value="CQR50221.1"/>
    <property type="molecule type" value="Genomic_DNA"/>
</dbReference>
<accession>A0A0D6JQN5</accession>
<dbReference type="Gene3D" id="3.40.50.1000">
    <property type="entry name" value="HAD superfamily/HAD-like"/>
    <property type="match status" value="2"/>
</dbReference>
<dbReference type="PIRSF" id="PIRSF000915">
    <property type="entry name" value="PGP-type_phosphatase"/>
    <property type="match status" value="1"/>
</dbReference>
<dbReference type="AlphaFoldDB" id="A0A0D6JQN5"/>
<evidence type="ECO:0000313" key="1">
    <source>
        <dbReference type="EMBL" id="CQR50221.1"/>
    </source>
</evidence>
<dbReference type="InterPro" id="IPR036412">
    <property type="entry name" value="HAD-like_sf"/>
</dbReference>
<keyword evidence="2" id="KW-1185">Reference proteome</keyword>
<sequence length="260" mass="27110">MDYRGVVLDVDGTVVRGDEAIPGALDGLAAVDAAGLDRLFVSNNPTKAPVAYEARLRRAGIDATADEVVTSGTTTTAYLADRHPGARTFCIGESGFRDQLRDAGLELVGPGDEPEVVVVAIDREFHYDDLRDANSALRSGAAFYGTDPDVIIPTADGDIPGSGAIINAVAGVAERDPEAILGKPSKVAQEFVLDKLDLPPEEVLIVGDRLDTDIAFGLDAGMGTALVRTGVTDDAALAASDYEPDFVLDGLGDIGRIVSK</sequence>
<dbReference type="Proteomes" id="UP000198902">
    <property type="component" value="Unassembled WGS sequence"/>
</dbReference>
<protein>
    <submittedName>
        <fullName evidence="1">Putative hydrolase YutF</fullName>
    </submittedName>
</protein>
<proteinExistence type="predicted"/>
<gene>
    <name evidence="1" type="primary">yutF</name>
    <name evidence="1" type="ORF">BN996_01698</name>
</gene>
<dbReference type="Pfam" id="PF13242">
    <property type="entry name" value="Hydrolase_like"/>
    <property type="match status" value="1"/>
</dbReference>
<dbReference type="GO" id="GO:0005737">
    <property type="term" value="C:cytoplasm"/>
    <property type="evidence" value="ECO:0007669"/>
    <property type="project" value="TreeGrafter"/>
</dbReference>
<reference evidence="2" key="1">
    <citation type="submission" date="2015-03" db="EMBL/GenBank/DDBJ databases">
        <authorList>
            <person name="Urmite Genomes"/>
        </authorList>
    </citation>
    <scope>NUCLEOTIDE SEQUENCE [LARGE SCALE GENOMIC DNA]</scope>
    <source>
        <strain evidence="2">Arc-Hr</strain>
    </source>
</reference>
<dbReference type="InterPro" id="IPR023214">
    <property type="entry name" value="HAD_sf"/>
</dbReference>